<feature type="domain" description="AB hydrolase-1" evidence="1">
    <location>
        <begin position="15"/>
        <end position="244"/>
    </location>
</feature>
<protein>
    <submittedName>
        <fullName evidence="2">Alpha/beta hydrolase</fullName>
    </submittedName>
</protein>
<dbReference type="Gene3D" id="3.40.50.1820">
    <property type="entry name" value="alpha/beta hydrolase"/>
    <property type="match status" value="1"/>
</dbReference>
<dbReference type="RefSeq" id="WP_344306953.1">
    <property type="nucleotide sequence ID" value="NZ_BAAANY010000002.1"/>
</dbReference>
<gene>
    <name evidence="2" type="ORF">GCM10009765_06380</name>
</gene>
<reference evidence="2 3" key="1">
    <citation type="journal article" date="2019" name="Int. J. Syst. Evol. Microbiol.">
        <title>The Global Catalogue of Microorganisms (GCM) 10K type strain sequencing project: providing services to taxonomists for standard genome sequencing and annotation.</title>
        <authorList>
            <consortium name="The Broad Institute Genomics Platform"/>
            <consortium name="The Broad Institute Genome Sequencing Center for Infectious Disease"/>
            <person name="Wu L."/>
            <person name="Ma J."/>
        </authorList>
    </citation>
    <scope>NUCLEOTIDE SEQUENCE [LARGE SCALE GENOMIC DNA]</scope>
    <source>
        <strain evidence="2 3">JCM 14718</strain>
    </source>
</reference>
<dbReference type="Pfam" id="PF00561">
    <property type="entry name" value="Abhydrolase_1"/>
    <property type="match status" value="1"/>
</dbReference>
<evidence type="ECO:0000313" key="2">
    <source>
        <dbReference type="EMBL" id="GAA1659726.1"/>
    </source>
</evidence>
<proteinExistence type="predicted"/>
<dbReference type="InterPro" id="IPR050266">
    <property type="entry name" value="AB_hydrolase_sf"/>
</dbReference>
<sequence>MTVALHFQDSGEGIPLVLLHAFPLSGRMWANQRATLSDSCRVITPDLRGFGRSPAGADEPALEAMADDVFALLDRLDLGSVVLGGLSMGGYVAMAMLRKYPQRIAALVLADTKATADTAQARANRERLASTVVESGTVEALYDQVLPTLLGRSTKDHRPEVVAEVRGLIGDATPSGVAWAARAMAARPDSIELLESARVPALVIVGDEDQIASVADAEAMADALPKVTMARLMAAGHLSAMEDPRAFNAAVRDFVAGLT</sequence>
<dbReference type="PANTHER" id="PTHR43798">
    <property type="entry name" value="MONOACYLGLYCEROL LIPASE"/>
    <property type="match status" value="1"/>
</dbReference>
<dbReference type="SUPFAM" id="SSF53474">
    <property type="entry name" value="alpha/beta-Hydrolases"/>
    <property type="match status" value="1"/>
</dbReference>
<organism evidence="2 3">
    <name type="scientific">Fodinicola feengrottensis</name>
    <dbReference type="NCBI Taxonomy" id="435914"/>
    <lineage>
        <taxon>Bacteria</taxon>
        <taxon>Bacillati</taxon>
        <taxon>Actinomycetota</taxon>
        <taxon>Actinomycetes</taxon>
        <taxon>Mycobacteriales</taxon>
        <taxon>Fodinicola</taxon>
    </lineage>
</organism>
<dbReference type="PRINTS" id="PR00111">
    <property type="entry name" value="ABHYDROLASE"/>
</dbReference>
<evidence type="ECO:0000313" key="3">
    <source>
        <dbReference type="Proteomes" id="UP001500618"/>
    </source>
</evidence>
<accession>A0ABN2FU90</accession>
<name>A0ABN2FU90_9ACTN</name>
<dbReference type="Proteomes" id="UP001500618">
    <property type="component" value="Unassembled WGS sequence"/>
</dbReference>
<dbReference type="GO" id="GO:0016787">
    <property type="term" value="F:hydrolase activity"/>
    <property type="evidence" value="ECO:0007669"/>
    <property type="project" value="UniProtKB-KW"/>
</dbReference>
<keyword evidence="2" id="KW-0378">Hydrolase</keyword>
<dbReference type="InterPro" id="IPR000073">
    <property type="entry name" value="AB_hydrolase_1"/>
</dbReference>
<dbReference type="EMBL" id="BAAANY010000002">
    <property type="protein sequence ID" value="GAA1659726.1"/>
    <property type="molecule type" value="Genomic_DNA"/>
</dbReference>
<dbReference type="InterPro" id="IPR029058">
    <property type="entry name" value="AB_hydrolase_fold"/>
</dbReference>
<evidence type="ECO:0000259" key="1">
    <source>
        <dbReference type="Pfam" id="PF00561"/>
    </source>
</evidence>
<keyword evidence="3" id="KW-1185">Reference proteome</keyword>
<comment type="caution">
    <text evidence="2">The sequence shown here is derived from an EMBL/GenBank/DDBJ whole genome shotgun (WGS) entry which is preliminary data.</text>
</comment>